<evidence type="ECO:0000256" key="1">
    <source>
        <dbReference type="SAM" id="MobiDB-lite"/>
    </source>
</evidence>
<dbReference type="CDD" id="cd09272">
    <property type="entry name" value="RNase_HI_RT_Ty1"/>
    <property type="match status" value="1"/>
</dbReference>
<dbReference type="AlphaFoldDB" id="A0A371I4S5"/>
<gene>
    <name evidence="2" type="ORF">CR513_05508</name>
</gene>
<protein>
    <recommendedName>
        <fullName evidence="4">Copia protein</fullName>
    </recommendedName>
</protein>
<keyword evidence="3" id="KW-1185">Reference proteome</keyword>
<evidence type="ECO:0000313" key="2">
    <source>
        <dbReference type="EMBL" id="RDY10029.1"/>
    </source>
</evidence>
<proteinExistence type="predicted"/>
<feature type="compositionally biased region" description="Basic and acidic residues" evidence="1">
    <location>
        <begin position="179"/>
        <end position="191"/>
    </location>
</feature>
<reference evidence="2" key="1">
    <citation type="submission" date="2018-05" db="EMBL/GenBank/DDBJ databases">
        <title>Draft genome of Mucuna pruriens seed.</title>
        <authorList>
            <person name="Nnadi N.E."/>
            <person name="Vos R."/>
            <person name="Hasami M.H."/>
            <person name="Devisetty U.K."/>
            <person name="Aguiy J.C."/>
        </authorList>
    </citation>
    <scope>NUCLEOTIDE SEQUENCE [LARGE SCALE GENOMIC DNA]</scope>
    <source>
        <strain evidence="2">JCA_2017</strain>
    </source>
</reference>
<organism evidence="2 3">
    <name type="scientific">Mucuna pruriens</name>
    <name type="common">Velvet bean</name>
    <name type="synonym">Dolichos pruriens</name>
    <dbReference type="NCBI Taxonomy" id="157652"/>
    <lineage>
        <taxon>Eukaryota</taxon>
        <taxon>Viridiplantae</taxon>
        <taxon>Streptophyta</taxon>
        <taxon>Embryophyta</taxon>
        <taxon>Tracheophyta</taxon>
        <taxon>Spermatophyta</taxon>
        <taxon>Magnoliopsida</taxon>
        <taxon>eudicotyledons</taxon>
        <taxon>Gunneridae</taxon>
        <taxon>Pentapetalae</taxon>
        <taxon>rosids</taxon>
        <taxon>fabids</taxon>
        <taxon>Fabales</taxon>
        <taxon>Fabaceae</taxon>
        <taxon>Papilionoideae</taxon>
        <taxon>50 kb inversion clade</taxon>
        <taxon>NPAAA clade</taxon>
        <taxon>indigoferoid/millettioid clade</taxon>
        <taxon>Phaseoleae</taxon>
        <taxon>Mucuna</taxon>
    </lineage>
</organism>
<dbReference type="EMBL" id="QJKJ01000928">
    <property type="protein sequence ID" value="RDY10029.1"/>
    <property type="molecule type" value="Genomic_DNA"/>
</dbReference>
<comment type="caution">
    <text evidence="2">The sequence shown here is derived from an EMBL/GenBank/DDBJ whole genome shotgun (WGS) entry which is preliminary data.</text>
</comment>
<feature type="region of interest" description="Disordered" evidence="1">
    <location>
        <begin position="177"/>
        <end position="197"/>
    </location>
</feature>
<sequence>MLVGGVVSWRNAKQTLTVTSNVEAKFVSCFEATSHNLRVVDSISKSLKLYYDNWTAMFMTKNNISGSQSKQIDIKYLPIREHVKEKKVVIQHVKLRIVDPLTKGMPPKNFKDHVVQMRLGSILKHTIEFERIRVQNSRDNTSISKNIFSLQWLEKVQQCTQVDPHTDPHTAKALVWGSRPDRKAHGEDMRRSNRNAK</sequence>
<evidence type="ECO:0000313" key="3">
    <source>
        <dbReference type="Proteomes" id="UP000257109"/>
    </source>
</evidence>
<accession>A0A371I4S5</accession>
<dbReference type="Proteomes" id="UP000257109">
    <property type="component" value="Unassembled WGS sequence"/>
</dbReference>
<dbReference type="OrthoDB" id="1645289at2759"/>
<evidence type="ECO:0008006" key="4">
    <source>
        <dbReference type="Google" id="ProtNLM"/>
    </source>
</evidence>
<feature type="non-terminal residue" evidence="2">
    <location>
        <position position="1"/>
    </location>
</feature>
<name>A0A371I4S5_MUCPR</name>